<name>A0ACC0GH93_9ERIC</name>
<protein>
    <submittedName>
        <fullName evidence="1">Uncharacterized protein</fullName>
    </submittedName>
</protein>
<keyword evidence="2" id="KW-1185">Reference proteome</keyword>
<proteinExistence type="predicted"/>
<comment type="caution">
    <text evidence="1">The sequence shown here is derived from an EMBL/GenBank/DDBJ whole genome shotgun (WGS) entry which is preliminary data.</text>
</comment>
<accession>A0ACC0GH93</accession>
<reference evidence="1 2" key="1">
    <citation type="journal article" date="2022" name="Plant J.">
        <title>Chromosome-level genome of Camellia lanceoleosa provides a valuable resource for understanding genome evolution and self-incompatibility.</title>
        <authorList>
            <person name="Gong W."/>
            <person name="Xiao S."/>
            <person name="Wang L."/>
            <person name="Liao Z."/>
            <person name="Chang Y."/>
            <person name="Mo W."/>
            <person name="Hu G."/>
            <person name="Li W."/>
            <person name="Zhao G."/>
            <person name="Zhu H."/>
            <person name="Hu X."/>
            <person name="Ji K."/>
            <person name="Xiang X."/>
            <person name="Song Q."/>
            <person name="Yuan D."/>
            <person name="Jin S."/>
            <person name="Zhang L."/>
        </authorList>
    </citation>
    <scope>NUCLEOTIDE SEQUENCE [LARGE SCALE GENOMIC DNA]</scope>
    <source>
        <strain evidence="1">SQ_2022a</strain>
    </source>
</reference>
<organism evidence="1 2">
    <name type="scientific">Camellia lanceoleosa</name>
    <dbReference type="NCBI Taxonomy" id="1840588"/>
    <lineage>
        <taxon>Eukaryota</taxon>
        <taxon>Viridiplantae</taxon>
        <taxon>Streptophyta</taxon>
        <taxon>Embryophyta</taxon>
        <taxon>Tracheophyta</taxon>
        <taxon>Spermatophyta</taxon>
        <taxon>Magnoliopsida</taxon>
        <taxon>eudicotyledons</taxon>
        <taxon>Gunneridae</taxon>
        <taxon>Pentapetalae</taxon>
        <taxon>asterids</taxon>
        <taxon>Ericales</taxon>
        <taxon>Theaceae</taxon>
        <taxon>Camellia</taxon>
    </lineage>
</organism>
<gene>
    <name evidence="1" type="ORF">LOK49_LG09G00455</name>
</gene>
<evidence type="ECO:0000313" key="2">
    <source>
        <dbReference type="Proteomes" id="UP001060215"/>
    </source>
</evidence>
<sequence>MHLLTSLVALAAGLRHASSSTRKCTHFYWYRVHHKSLLEAIDLIISGAQNLVVPIKSNSRRKLQESPTAHNGCEFC</sequence>
<dbReference type="EMBL" id="CM045765">
    <property type="protein sequence ID" value="KAI8000329.1"/>
    <property type="molecule type" value="Genomic_DNA"/>
</dbReference>
<dbReference type="Proteomes" id="UP001060215">
    <property type="component" value="Chromosome 8"/>
</dbReference>
<evidence type="ECO:0000313" key="1">
    <source>
        <dbReference type="EMBL" id="KAI8000329.1"/>
    </source>
</evidence>